<gene>
    <name evidence="3" type="ORF">EQG66_09690</name>
</gene>
<organism evidence="3 4">
    <name type="scientific">Sphingobium fluviale</name>
    <dbReference type="NCBI Taxonomy" id="2506423"/>
    <lineage>
        <taxon>Bacteria</taxon>
        <taxon>Pseudomonadati</taxon>
        <taxon>Pseudomonadota</taxon>
        <taxon>Alphaproteobacteria</taxon>
        <taxon>Sphingomonadales</taxon>
        <taxon>Sphingomonadaceae</taxon>
        <taxon>Sphingobium</taxon>
    </lineage>
</organism>
<dbReference type="Proteomes" id="UP000290958">
    <property type="component" value="Unassembled WGS sequence"/>
</dbReference>
<evidence type="ECO:0000256" key="2">
    <source>
        <dbReference type="SAM" id="SignalP"/>
    </source>
</evidence>
<dbReference type="AlphaFoldDB" id="A0A4Q1KGL9"/>
<keyword evidence="2" id="KW-0732">Signal</keyword>
<name>A0A4Q1KGL9_9SPHN</name>
<feature type="signal peptide" evidence="2">
    <location>
        <begin position="1"/>
        <end position="23"/>
    </location>
</feature>
<dbReference type="RefSeq" id="WP_129404379.1">
    <property type="nucleotide sequence ID" value="NZ_SBKP01000008.1"/>
</dbReference>
<evidence type="ECO:0000313" key="3">
    <source>
        <dbReference type="EMBL" id="RXR28632.1"/>
    </source>
</evidence>
<comment type="caution">
    <text evidence="3">The sequence shown here is derived from an EMBL/GenBank/DDBJ whole genome shotgun (WGS) entry which is preliminary data.</text>
</comment>
<dbReference type="OrthoDB" id="7390084at2"/>
<evidence type="ECO:0000313" key="4">
    <source>
        <dbReference type="Proteomes" id="UP000290958"/>
    </source>
</evidence>
<feature type="chain" id="PRO_5020298195" evidence="2">
    <location>
        <begin position="24"/>
        <end position="230"/>
    </location>
</feature>
<keyword evidence="4" id="KW-1185">Reference proteome</keyword>
<feature type="region of interest" description="Disordered" evidence="1">
    <location>
        <begin position="54"/>
        <end position="82"/>
    </location>
</feature>
<dbReference type="EMBL" id="SBKP01000008">
    <property type="protein sequence ID" value="RXR28632.1"/>
    <property type="molecule type" value="Genomic_DNA"/>
</dbReference>
<proteinExistence type="predicted"/>
<dbReference type="PROSITE" id="PS51257">
    <property type="entry name" value="PROKAR_LIPOPROTEIN"/>
    <property type="match status" value="1"/>
</dbReference>
<sequence>MTLLARITAALAPLVLLSGCLLSPGKFTSNLDIRKDGTFSFAYVGEVIVAEPSDQMPDMTDTGDGKAPSPAPTKSAQKSKETAAKTKAVADALAKEKGFRSVRVVGPDKLSVDYQISGRLDHSFVFPFNIDAKAIIPFLAIEVRADGKVRMMAPGFGEEASGAAAGPMGGMGGGSGAKDRNGTFTLTTDAEIISQNQEDGATDTQRGKQIVWTITPETRAAPTAVLKLAQ</sequence>
<evidence type="ECO:0000256" key="1">
    <source>
        <dbReference type="SAM" id="MobiDB-lite"/>
    </source>
</evidence>
<reference evidence="4" key="1">
    <citation type="submission" date="2019-01" db="EMBL/GenBank/DDBJ databases">
        <title>Cytophagaceae bacterium strain CAR-16.</title>
        <authorList>
            <person name="Chen W.-M."/>
        </authorList>
    </citation>
    <scope>NUCLEOTIDE SEQUENCE [LARGE SCALE GENOMIC DNA]</scope>
    <source>
        <strain evidence="4">CHR27</strain>
    </source>
</reference>
<accession>A0A4Q1KGL9</accession>
<protein>
    <submittedName>
        <fullName evidence="3">Uncharacterized protein</fullName>
    </submittedName>
</protein>